<sequence>MLIALLAFRLITPLNLAVYQVYRVVERFLNRINLGWLGGNYEDSWIELFIDIFALLMIALIIHKIASRIFNRLR</sequence>
<dbReference type="EMBL" id="BX571864">
    <property type="protein sequence ID" value="CAE13844.1"/>
    <property type="molecule type" value="Genomic_DNA"/>
</dbReference>
<keyword evidence="1" id="KW-1133">Transmembrane helix</keyword>
<accession>Q7N6J9</accession>
<keyword evidence="1" id="KW-0472">Membrane</keyword>
<evidence type="ECO:0000313" key="3">
    <source>
        <dbReference type="Proteomes" id="UP000002514"/>
    </source>
</evidence>
<evidence type="ECO:0000313" key="2">
    <source>
        <dbReference type="EMBL" id="CAE13844.1"/>
    </source>
</evidence>
<reference evidence="3" key="1">
    <citation type="journal article" date="2003" name="Nat. Biotechnol.">
        <title>The genome sequence of the entomopathogenic bacterium Photorhabdus luminescens.</title>
        <authorList>
            <person name="Duchaud E."/>
            <person name="Rusniok C."/>
            <person name="Frangeul L."/>
            <person name="Buchrieser C."/>
            <person name="Givaudan A."/>
            <person name="Taourit S."/>
            <person name="Bocs S."/>
            <person name="Boursaux-Eude C."/>
            <person name="Chandler M."/>
            <person name="Charles J.-F."/>
            <person name="Dassa E."/>
            <person name="Derose R."/>
            <person name="Derzelle S."/>
            <person name="Freyssinet G."/>
            <person name="Gaudriault S."/>
            <person name="Medigue C."/>
            <person name="Lanois A."/>
            <person name="Powell K."/>
            <person name="Siguier P."/>
            <person name="Vincent R."/>
            <person name="Wingate V."/>
            <person name="Zouine M."/>
            <person name="Glaser P."/>
            <person name="Boemare N."/>
            <person name="Danchin A."/>
            <person name="Kunst F."/>
        </authorList>
    </citation>
    <scope>NUCLEOTIDE SEQUENCE [LARGE SCALE GENOMIC DNA]</scope>
    <source>
        <strain evidence="3">DSM 15139 / CIP 105565 / TT01</strain>
    </source>
</reference>
<feature type="transmembrane region" description="Helical" evidence="1">
    <location>
        <begin position="45"/>
        <end position="66"/>
    </location>
</feature>
<proteinExistence type="predicted"/>
<name>Q7N6J9_PHOLL</name>
<dbReference type="KEGG" id="plu:plu1551"/>
<keyword evidence="3" id="KW-1185">Reference proteome</keyword>
<organism evidence="2 3">
    <name type="scientific">Photorhabdus laumondii subsp. laumondii (strain DSM 15139 / CIP 105565 / TT01)</name>
    <name type="common">Photorhabdus luminescens subsp. laumondii</name>
    <dbReference type="NCBI Taxonomy" id="243265"/>
    <lineage>
        <taxon>Bacteria</taxon>
        <taxon>Pseudomonadati</taxon>
        <taxon>Pseudomonadota</taxon>
        <taxon>Gammaproteobacteria</taxon>
        <taxon>Enterobacterales</taxon>
        <taxon>Morganellaceae</taxon>
        <taxon>Photorhabdus</taxon>
    </lineage>
</organism>
<dbReference type="Proteomes" id="UP000002514">
    <property type="component" value="Chromosome"/>
</dbReference>
<dbReference type="AlphaFoldDB" id="Q7N6J9"/>
<protein>
    <submittedName>
        <fullName evidence="2">Photorhabdus luminescens subsp. laumondii TTO1 complete genome segment 6/17</fullName>
    </submittedName>
</protein>
<dbReference type="HOGENOM" id="CLU_2684616_0_0_6"/>
<gene>
    <name evidence="2" type="ordered locus">plu1551</name>
</gene>
<keyword evidence="1" id="KW-0812">Transmembrane</keyword>
<evidence type="ECO:0000256" key="1">
    <source>
        <dbReference type="SAM" id="Phobius"/>
    </source>
</evidence>